<dbReference type="Pfam" id="PF06337">
    <property type="entry name" value="DUSP"/>
    <property type="match status" value="1"/>
</dbReference>
<dbReference type="GO" id="GO:0016579">
    <property type="term" value="P:protein deubiquitination"/>
    <property type="evidence" value="ECO:0007669"/>
    <property type="project" value="InterPro"/>
</dbReference>
<dbReference type="EMBL" id="GL891304">
    <property type="protein sequence ID" value="EGO58188.1"/>
    <property type="molecule type" value="Genomic_DNA"/>
</dbReference>
<feature type="compositionally biased region" description="Polar residues" evidence="8">
    <location>
        <begin position="269"/>
        <end position="280"/>
    </location>
</feature>
<evidence type="ECO:0000256" key="6">
    <source>
        <dbReference type="ARBA" id="ARBA00022801"/>
    </source>
</evidence>
<dbReference type="PANTHER" id="PTHR21646">
    <property type="entry name" value="UBIQUITIN CARBOXYL-TERMINAL HYDROLASE"/>
    <property type="match status" value="1"/>
</dbReference>
<feature type="domain" description="USP" evidence="9">
    <location>
        <begin position="668"/>
        <end position="1484"/>
    </location>
</feature>
<feature type="region of interest" description="Disordered" evidence="8">
    <location>
        <begin position="1142"/>
        <end position="1273"/>
    </location>
</feature>
<evidence type="ECO:0000256" key="8">
    <source>
        <dbReference type="SAM" id="MobiDB-lite"/>
    </source>
</evidence>
<comment type="similarity">
    <text evidence="2">Belongs to the peptidase C19 family.</text>
</comment>
<dbReference type="GO" id="GO:0006508">
    <property type="term" value="P:proteolysis"/>
    <property type="evidence" value="ECO:0007669"/>
    <property type="project" value="UniProtKB-KW"/>
</dbReference>
<evidence type="ECO:0000259" key="9">
    <source>
        <dbReference type="PROSITE" id="PS50235"/>
    </source>
</evidence>
<feature type="region of interest" description="Disordered" evidence="8">
    <location>
        <begin position="1704"/>
        <end position="1744"/>
    </location>
</feature>
<dbReference type="InterPro" id="IPR050185">
    <property type="entry name" value="Ub_carboxyl-term_hydrolase"/>
</dbReference>
<dbReference type="Proteomes" id="UP000008065">
    <property type="component" value="Unassembled WGS sequence"/>
</dbReference>
<dbReference type="KEGG" id="nte:NEUTE1DRAFT122471"/>
<evidence type="ECO:0000313" key="11">
    <source>
        <dbReference type="EMBL" id="EGO58188.1"/>
    </source>
</evidence>
<evidence type="ECO:0000256" key="3">
    <source>
        <dbReference type="ARBA" id="ARBA00012759"/>
    </source>
</evidence>
<name>F8MK55_NEUT8</name>
<keyword evidence="4" id="KW-0645">Protease</keyword>
<feature type="region of interest" description="Disordered" evidence="8">
    <location>
        <begin position="216"/>
        <end position="295"/>
    </location>
</feature>
<keyword evidence="7" id="KW-0788">Thiol protease</keyword>
<keyword evidence="12" id="KW-1185">Reference proteome</keyword>
<evidence type="ECO:0000259" key="10">
    <source>
        <dbReference type="PROSITE" id="PS51283"/>
    </source>
</evidence>
<dbReference type="InterPro" id="IPR018200">
    <property type="entry name" value="USP_CS"/>
</dbReference>
<feature type="compositionally biased region" description="Polar residues" evidence="8">
    <location>
        <begin position="1558"/>
        <end position="1569"/>
    </location>
</feature>
<keyword evidence="6" id="KW-0378">Hydrolase</keyword>
<evidence type="ECO:0000313" key="12">
    <source>
        <dbReference type="Proteomes" id="UP000008065"/>
    </source>
</evidence>
<dbReference type="InterPro" id="IPR028889">
    <property type="entry name" value="USP"/>
</dbReference>
<dbReference type="PANTHER" id="PTHR21646:SF24">
    <property type="entry name" value="UBIQUITIN CARBOXYL-TERMINAL HYDROLASE"/>
    <property type="match status" value="1"/>
</dbReference>
<dbReference type="Pfam" id="PF00443">
    <property type="entry name" value="UCH"/>
    <property type="match status" value="2"/>
</dbReference>
<accession>F8MK55</accession>
<dbReference type="PROSITE" id="PS51283">
    <property type="entry name" value="DUSP"/>
    <property type="match status" value="1"/>
</dbReference>
<feature type="compositionally biased region" description="Polar residues" evidence="8">
    <location>
        <begin position="130"/>
        <end position="141"/>
    </location>
</feature>
<feature type="compositionally biased region" description="Polar residues" evidence="8">
    <location>
        <begin position="1524"/>
        <end position="1535"/>
    </location>
</feature>
<protein>
    <recommendedName>
        <fullName evidence="3">ubiquitinyl hydrolase 1</fullName>
        <ecNumber evidence="3">3.4.19.12</ecNumber>
    </recommendedName>
</protein>
<dbReference type="VEuPathDB" id="FungiDB:NEUTE1DRAFT_122471"/>
<proteinExistence type="inferred from homology"/>
<sequence>MCLTAATPEIPSRLFYRCFTVRAEQGRDATAILESARCTTANLSRTPPPSVNATTRFPQTQLYRLALLPSFVSQQLTFTTSSSKKRRVTRQSTREQGQEGSTDAALDVVLATEQEAEFDPAYPFDHHRSTSTLASASNTPAYSRGDSLPPSGIPPHLQNQFSTLSGSATDYVSADSAASSPCAASADLSVDNDRDSGQLFDSSSTLQAASCGTLRSQSPFINTPHRALMGGASEQTHRSGSPLKRRASSMDPEYENADSREDVEMLTVPDTQPQDQQSGQDVEEPQPVEADAAGGTKMPIADMELPLKTEIPPIEQQIKTIETLLKAFNDRGAKEGDVAYLVSRQWLNKAQAFGANGKPTSKEPSGEIIGPIDNSDIIQAIFTDSADQQCVKLKPGVGSESAELFPKDAWDLVLSWYGLAPGQAPIVRIAHNTALDAASEPNVQFEFHPPVFTVHRLWSAASPLPIEQEIKLKKPPPPVIVQSASASFHQFLQQIKKLTGVPMDRKVRVWQRLQTIPATEEASKPSGMETPPDSPGRSSRIPNFLPRAPGSWPEMLVDVETFSQLERGVERDHLAAEDTTTNPNYNGRKSLSLVGLTVDQTLIIDEQVDRDDYVSTFFTKMTNGNKTVGNGIVAQARGTVSGRNSPAPPSVLNRGRVQPRSGRTPGCVGLQNLGNTCYMNSALQCLRSVEELTKYFLTHEAKKEINPDNPLSHNGDVAMAYMRLLDEIYKNPAPNSVAPRHFKGIVGRYAPAFSGYGQQDSQEFLGFLLDGLQEDLNRIKKKPYIEKPDSTDDMIGNPAAIKEMAEKVWDITKKRDDSIIADLFTGLYKSTLHCPVCDKISITFDPFNNLTLPLPMSNVWSRTVKYYPLNEPPVEIVVEVDKTSAFKAIKEFISTRVGVPPERLVGGEEFKGKFFKQYDDMMAINEEIQPGDVAVIHEVEAPPTNVNAKKAKKQVYRSLLDDAEEEPAQPTSNPLAERLLVPVLHRTMDPNAAGVRYHRKVEDIPPPHYIVLTPQEACDENIIRRKILQKVATLSTWSEFTADEEASEATDLEMVNGASDIDSADSKVVAKSVEGEEDIVDVTMGNTGSAKPTASPAPQTLPALLKRFKSQQPKWLDPSVFLNPALQNLFAMSYFRESHGGVPTGWQSVNDTSKHERLSSRAPKTDSSDVEMRSPNALDGSDDSGSEEASSEQVDSVTRMADESSEGSDAPKGSDRFIASPPRGANAGPRGKNKKMKAGRTYGKKAKKRFEKEQLRKRAAAAQQPVEVPEQDYRVDSEEGPLVRLGEGIVVDWYEDAFDAVFSPANRTYNKIETLNDPSLGAKKRQRELRKKHGISLDDCLAEFEKEEILSEQDTWYCPRCKEHRRASKKFDLWKTPDILVVHLKRFSSVGWRRDKLDVLVDFPIEGLDLTERVIDKEDGKQEIYDLIAVDDHWGGLGGGHYTAFAKNFVDDQWYEFNDSSVSKVTDTSKVVSPAAYLLFYRRRSDKPLGGPKCEEVAQRYSLDDDEEMLDSGEGQRLGHGSSLRGSPSASNGAGQTLLRGEVGSVSGRGPSGDSELPSYQETNGTTTGPEVRKSIEFEDEGIDLPNYEAAGNMSGVASALPTTWSFDNIPKTGSEASGLDDEIASDVAQGDNSGDDASVFASINEYGSAVDFIGPAAQDDDYSAFTDNVPPPPSVQDQDTMDQIAQMTWEHKEQVHEVFVNGGVDIDDDKVAEIHVDDHEQQRQSPAVREPPKEPEGGDKSSD</sequence>
<dbReference type="SMART" id="SM00695">
    <property type="entry name" value="DUSP"/>
    <property type="match status" value="1"/>
</dbReference>
<dbReference type="Gene3D" id="3.90.70.10">
    <property type="entry name" value="Cysteine proteinases"/>
    <property type="match status" value="2"/>
</dbReference>
<reference evidence="12" key="1">
    <citation type="journal article" date="2011" name="Genetics">
        <title>Massive changes in genome architecture accompany the transition to self-fertility in the filamentous fungus Neurospora tetrasperma.</title>
        <authorList>
            <person name="Ellison C.E."/>
            <person name="Stajich J.E."/>
            <person name="Jacobson D.J."/>
            <person name="Natvig D.O."/>
            <person name="Lapidus A."/>
            <person name="Foster B."/>
            <person name="Aerts A."/>
            <person name="Riley R."/>
            <person name="Lindquist E.A."/>
            <person name="Grigoriev I.V."/>
            <person name="Taylor J.W."/>
        </authorList>
    </citation>
    <scope>NUCLEOTIDE SEQUENCE [LARGE SCALE GENOMIC DNA]</scope>
    <source>
        <strain evidence="12">FGSC 2508 / P0657</strain>
    </source>
</reference>
<dbReference type="InterPro" id="IPR006615">
    <property type="entry name" value="Pept_C19_DUSP"/>
</dbReference>
<feature type="region of interest" description="Disordered" evidence="8">
    <location>
        <begin position="1503"/>
        <end position="1573"/>
    </location>
</feature>
<evidence type="ECO:0000256" key="5">
    <source>
        <dbReference type="ARBA" id="ARBA00022786"/>
    </source>
</evidence>
<evidence type="ECO:0000256" key="1">
    <source>
        <dbReference type="ARBA" id="ARBA00000707"/>
    </source>
</evidence>
<dbReference type="EC" id="3.4.19.12" evidence="3"/>
<dbReference type="GeneID" id="20824304"/>
<dbReference type="SUPFAM" id="SSF143791">
    <property type="entry name" value="DUSP-like"/>
    <property type="match status" value="1"/>
</dbReference>
<keyword evidence="5" id="KW-0833">Ubl conjugation pathway</keyword>
<feature type="region of interest" description="Disordered" evidence="8">
    <location>
        <begin position="638"/>
        <end position="663"/>
    </location>
</feature>
<feature type="region of interest" description="Disordered" evidence="8">
    <location>
        <begin position="82"/>
        <end position="104"/>
    </location>
</feature>
<dbReference type="OrthoDB" id="952271at2759"/>
<dbReference type="PROSITE" id="PS00972">
    <property type="entry name" value="USP_1"/>
    <property type="match status" value="1"/>
</dbReference>
<dbReference type="CDD" id="cd02674">
    <property type="entry name" value="Peptidase_C19R"/>
    <property type="match status" value="1"/>
</dbReference>
<evidence type="ECO:0000256" key="7">
    <source>
        <dbReference type="ARBA" id="ARBA00022807"/>
    </source>
</evidence>
<feature type="compositionally biased region" description="Basic residues" evidence="8">
    <location>
        <begin position="1231"/>
        <end position="1249"/>
    </location>
</feature>
<dbReference type="HOGENOM" id="CLU_001060_9_1_1"/>
<dbReference type="RefSeq" id="XP_009851244.1">
    <property type="nucleotide sequence ID" value="XM_009852942.1"/>
</dbReference>
<dbReference type="Gene3D" id="3.30.2230.10">
    <property type="entry name" value="DUSP-like"/>
    <property type="match status" value="1"/>
</dbReference>
<feature type="compositionally biased region" description="Basic and acidic residues" evidence="8">
    <location>
        <begin position="1152"/>
        <end position="1172"/>
    </location>
</feature>
<evidence type="ECO:0000256" key="2">
    <source>
        <dbReference type="ARBA" id="ARBA00009085"/>
    </source>
</evidence>
<feature type="region of interest" description="Disordered" evidence="8">
    <location>
        <begin position="122"/>
        <end position="157"/>
    </location>
</feature>
<dbReference type="GO" id="GO:0004843">
    <property type="term" value="F:cysteine-type deubiquitinase activity"/>
    <property type="evidence" value="ECO:0007669"/>
    <property type="project" value="UniProtKB-EC"/>
</dbReference>
<dbReference type="PROSITE" id="PS50235">
    <property type="entry name" value="USP_3"/>
    <property type="match status" value="1"/>
</dbReference>
<dbReference type="InterPro" id="IPR035927">
    <property type="entry name" value="DUSP-like_sf"/>
</dbReference>
<feature type="compositionally biased region" description="Basic and acidic residues" evidence="8">
    <location>
        <begin position="1710"/>
        <end position="1723"/>
    </location>
</feature>
<dbReference type="SUPFAM" id="SSF54001">
    <property type="entry name" value="Cysteine proteinases"/>
    <property type="match status" value="1"/>
</dbReference>
<comment type="catalytic activity">
    <reaction evidence="1">
        <text>Thiol-dependent hydrolysis of ester, thioester, amide, peptide and isopeptide bonds formed by the C-terminal Gly of ubiquitin (a 76-residue protein attached to proteins as an intracellular targeting signal).</text>
        <dbReference type="EC" id="3.4.19.12"/>
    </reaction>
</comment>
<feature type="compositionally biased region" description="Basic and acidic residues" evidence="8">
    <location>
        <begin position="1731"/>
        <end position="1744"/>
    </location>
</feature>
<feature type="region of interest" description="Disordered" evidence="8">
    <location>
        <begin position="518"/>
        <end position="545"/>
    </location>
</feature>
<dbReference type="InterPro" id="IPR038765">
    <property type="entry name" value="Papain-like_cys_pep_sf"/>
</dbReference>
<dbReference type="PROSITE" id="PS00973">
    <property type="entry name" value="USP_2"/>
    <property type="match status" value="1"/>
</dbReference>
<gene>
    <name evidence="11" type="ORF">NEUTE1DRAFT_122471</name>
</gene>
<feature type="compositionally biased region" description="Acidic residues" evidence="8">
    <location>
        <begin position="1180"/>
        <end position="1190"/>
    </location>
</feature>
<evidence type="ECO:0000256" key="4">
    <source>
        <dbReference type="ARBA" id="ARBA00022670"/>
    </source>
</evidence>
<feature type="domain" description="DUSP" evidence="10">
    <location>
        <begin position="312"/>
        <end position="431"/>
    </location>
</feature>
<feature type="region of interest" description="Disordered" evidence="8">
    <location>
        <begin position="1659"/>
        <end position="1679"/>
    </location>
</feature>
<dbReference type="InterPro" id="IPR001394">
    <property type="entry name" value="Peptidase_C19_UCH"/>
</dbReference>
<organism evidence="11 12">
    <name type="scientific">Neurospora tetrasperma (strain FGSC 2508 / ATCC MYA-4615 / P0657)</name>
    <dbReference type="NCBI Taxonomy" id="510951"/>
    <lineage>
        <taxon>Eukaryota</taxon>
        <taxon>Fungi</taxon>
        <taxon>Dikarya</taxon>
        <taxon>Ascomycota</taxon>
        <taxon>Pezizomycotina</taxon>
        <taxon>Sordariomycetes</taxon>
        <taxon>Sordariomycetidae</taxon>
        <taxon>Sordariales</taxon>
        <taxon>Sordariaceae</taxon>
        <taxon>Neurospora</taxon>
    </lineage>
</organism>